<evidence type="ECO:0000256" key="1">
    <source>
        <dbReference type="SAM" id="MobiDB-lite"/>
    </source>
</evidence>
<name>A0ABU3B3C3_9GAMM</name>
<organism evidence="3 4">
    <name type="scientific">Spectribacter acetivorans</name>
    <dbReference type="NCBI Taxonomy" id="3075603"/>
    <lineage>
        <taxon>Bacteria</taxon>
        <taxon>Pseudomonadati</taxon>
        <taxon>Pseudomonadota</taxon>
        <taxon>Gammaproteobacteria</taxon>
        <taxon>Salinisphaerales</taxon>
        <taxon>Salinisphaeraceae</taxon>
        <taxon>Spectribacter</taxon>
    </lineage>
</organism>
<keyword evidence="2" id="KW-0812">Transmembrane</keyword>
<keyword evidence="2" id="KW-0472">Membrane</keyword>
<evidence type="ECO:0000313" key="3">
    <source>
        <dbReference type="EMBL" id="MDT0616960.1"/>
    </source>
</evidence>
<gene>
    <name evidence="3" type="ORF">RM531_00590</name>
</gene>
<keyword evidence="2" id="KW-1133">Transmembrane helix</keyword>
<dbReference type="EMBL" id="JAVRHY010000001">
    <property type="protein sequence ID" value="MDT0616960.1"/>
    <property type="molecule type" value="Genomic_DNA"/>
</dbReference>
<protein>
    <submittedName>
        <fullName evidence="3">Uncharacterized protein</fullName>
    </submittedName>
</protein>
<proteinExistence type="predicted"/>
<keyword evidence="4" id="KW-1185">Reference proteome</keyword>
<sequence length="50" mass="5243">MRIDAILMVLGVAVMAAGTFFVLETTVETPGPQLKSVTPEAPPVVEESEA</sequence>
<feature type="transmembrane region" description="Helical" evidence="2">
    <location>
        <begin position="5"/>
        <end position="23"/>
    </location>
</feature>
<accession>A0ABU3B3C3</accession>
<dbReference type="Proteomes" id="UP001259982">
    <property type="component" value="Unassembled WGS sequence"/>
</dbReference>
<reference evidence="3 4" key="1">
    <citation type="submission" date="2023-09" db="EMBL/GenBank/DDBJ databases">
        <authorList>
            <person name="Rey-Velasco X."/>
        </authorList>
    </citation>
    <scope>NUCLEOTIDE SEQUENCE [LARGE SCALE GENOMIC DNA]</scope>
    <source>
        <strain evidence="3 4">P385</strain>
    </source>
</reference>
<feature type="region of interest" description="Disordered" evidence="1">
    <location>
        <begin position="31"/>
        <end position="50"/>
    </location>
</feature>
<evidence type="ECO:0000313" key="4">
    <source>
        <dbReference type="Proteomes" id="UP001259982"/>
    </source>
</evidence>
<feature type="compositionally biased region" description="Low complexity" evidence="1">
    <location>
        <begin position="36"/>
        <end position="50"/>
    </location>
</feature>
<evidence type="ECO:0000256" key="2">
    <source>
        <dbReference type="SAM" id="Phobius"/>
    </source>
</evidence>
<comment type="caution">
    <text evidence="3">The sequence shown here is derived from an EMBL/GenBank/DDBJ whole genome shotgun (WGS) entry which is preliminary data.</text>
</comment>
<dbReference type="RefSeq" id="WP_311656495.1">
    <property type="nucleotide sequence ID" value="NZ_JAVRHY010000001.1"/>
</dbReference>